<dbReference type="PANTHER" id="PTHR43309:SF3">
    <property type="entry name" value="5-OXOPROLINASE SUBUNIT C"/>
    <property type="match status" value="1"/>
</dbReference>
<organism evidence="5 6">
    <name type="scientific">Metallococcus carri</name>
    <dbReference type="NCBI Taxonomy" id="1656884"/>
    <lineage>
        <taxon>Bacteria</taxon>
        <taxon>Bacillati</taxon>
        <taxon>Actinomycetota</taxon>
        <taxon>Actinomycetes</taxon>
        <taxon>Micrococcales</taxon>
        <taxon>Dermacoccaceae</taxon>
        <taxon>Metallococcus</taxon>
    </lineage>
</organism>
<keyword evidence="3" id="KW-0067">ATP-binding</keyword>
<name>A0A967EAJ7_9MICO</name>
<dbReference type="SUPFAM" id="SSF50891">
    <property type="entry name" value="Cyclophilin-like"/>
    <property type="match status" value="1"/>
</dbReference>
<keyword evidence="1" id="KW-0547">Nucleotide-binding</keyword>
<dbReference type="RefSeq" id="WP_166197015.1">
    <property type="nucleotide sequence ID" value="NZ_JAAOIV010000008.1"/>
</dbReference>
<feature type="domain" description="Carboxyltransferase" evidence="4">
    <location>
        <begin position="25"/>
        <end position="291"/>
    </location>
</feature>
<gene>
    <name evidence="5" type="ORF">G9U51_11185</name>
</gene>
<dbReference type="NCBIfam" id="TIGR00724">
    <property type="entry name" value="urea_amlyse_rel"/>
    <property type="match status" value="1"/>
</dbReference>
<dbReference type="PANTHER" id="PTHR43309">
    <property type="entry name" value="5-OXOPROLINASE SUBUNIT C"/>
    <property type="match status" value="1"/>
</dbReference>
<comment type="caution">
    <text evidence="5">The sequence shown here is derived from an EMBL/GenBank/DDBJ whole genome shotgun (WGS) entry which is preliminary data.</text>
</comment>
<dbReference type="GO" id="GO:0016787">
    <property type="term" value="F:hydrolase activity"/>
    <property type="evidence" value="ECO:0007669"/>
    <property type="project" value="UniProtKB-KW"/>
</dbReference>
<evidence type="ECO:0000256" key="1">
    <source>
        <dbReference type="ARBA" id="ARBA00022741"/>
    </source>
</evidence>
<dbReference type="EMBL" id="JAAOIV010000008">
    <property type="protein sequence ID" value="NHN56340.1"/>
    <property type="molecule type" value="Genomic_DNA"/>
</dbReference>
<keyword evidence="6" id="KW-1185">Reference proteome</keyword>
<dbReference type="AlphaFoldDB" id="A0A967EAJ7"/>
<dbReference type="GO" id="GO:0005524">
    <property type="term" value="F:ATP binding"/>
    <property type="evidence" value="ECO:0007669"/>
    <property type="project" value="UniProtKB-KW"/>
</dbReference>
<accession>A0A967EAJ7</accession>
<dbReference type="InterPro" id="IPR029000">
    <property type="entry name" value="Cyclophilin-like_dom_sf"/>
</dbReference>
<proteinExistence type="predicted"/>
<evidence type="ECO:0000256" key="3">
    <source>
        <dbReference type="ARBA" id="ARBA00022840"/>
    </source>
</evidence>
<evidence type="ECO:0000259" key="4">
    <source>
        <dbReference type="SMART" id="SM00797"/>
    </source>
</evidence>
<protein>
    <submittedName>
        <fullName evidence="5">Biotin-dependent carboxyltransferase family protein</fullName>
    </submittedName>
</protein>
<keyword evidence="2" id="KW-0378">Hydrolase</keyword>
<reference evidence="5" key="1">
    <citation type="submission" date="2020-03" db="EMBL/GenBank/DDBJ databases">
        <title>Draft sequencing of Calidifontibacter sp. DB0510.</title>
        <authorList>
            <person name="Kim D.-U."/>
        </authorList>
    </citation>
    <scope>NUCLEOTIDE SEQUENCE</scope>
    <source>
        <strain evidence="5">DB0510</strain>
    </source>
</reference>
<dbReference type="InterPro" id="IPR052708">
    <property type="entry name" value="PxpC"/>
</dbReference>
<sequence length="291" mass="30243">MTGLRVLSPGLSATVQDLGRPGHADVGVSQGGAVDRGSLRLANRILGNDEAAPAVETLLGGLRLAAEGAVTVAVTGAPLPLRLNGAQVAMRRALTLHAGDVLDLGRPAQGLWSYLAVQGGLAASRLYGSASSDPTNGLGPAPVADGDLLSVHPAAEPSTAQVDVVDTGSWGGRDRAVRVVLGPRDDWFTPEAIRDFLRTPWEVTCELNRVGMRLAGPELRRCRTGELASEGQVRGAIQVPPSGQPIVFLADHPVTGGYPVIAVVTDADLDALAQTEPGRRVRFTSQAAGWR</sequence>
<dbReference type="InterPro" id="IPR003778">
    <property type="entry name" value="CT_A_B"/>
</dbReference>
<evidence type="ECO:0000313" key="5">
    <source>
        <dbReference type="EMBL" id="NHN56340.1"/>
    </source>
</evidence>
<dbReference type="Pfam" id="PF02626">
    <property type="entry name" value="CT_A_B"/>
    <property type="match status" value="1"/>
</dbReference>
<evidence type="ECO:0000256" key="2">
    <source>
        <dbReference type="ARBA" id="ARBA00022801"/>
    </source>
</evidence>
<dbReference type="Proteomes" id="UP000744769">
    <property type="component" value="Unassembled WGS sequence"/>
</dbReference>
<dbReference type="SMART" id="SM00797">
    <property type="entry name" value="AHS2"/>
    <property type="match status" value="1"/>
</dbReference>
<dbReference type="Gene3D" id="2.40.100.10">
    <property type="entry name" value="Cyclophilin-like"/>
    <property type="match status" value="1"/>
</dbReference>
<evidence type="ECO:0000313" key="6">
    <source>
        <dbReference type="Proteomes" id="UP000744769"/>
    </source>
</evidence>